<dbReference type="Proteomes" id="UP000466307">
    <property type="component" value="Unassembled WGS sequence"/>
</dbReference>
<dbReference type="InterPro" id="IPR002197">
    <property type="entry name" value="HTH_Fis"/>
</dbReference>
<evidence type="ECO:0000256" key="4">
    <source>
        <dbReference type="ARBA" id="ARBA00023163"/>
    </source>
</evidence>
<dbReference type="Pfam" id="PF25601">
    <property type="entry name" value="AAA_lid_14"/>
    <property type="match status" value="1"/>
</dbReference>
<keyword evidence="2" id="KW-0067">ATP-binding</keyword>
<dbReference type="Gene3D" id="1.10.10.60">
    <property type="entry name" value="Homeodomain-like"/>
    <property type="match status" value="1"/>
</dbReference>
<evidence type="ECO:0000313" key="8">
    <source>
        <dbReference type="Proteomes" id="UP000466307"/>
    </source>
</evidence>
<sequence length="214" mass="23729">MDGIDAGRRSDFARRVDAAFDRAALSSAGLLIENVHLLGESEVVRLAEHLRRTRLRVVLTAVPGPDWDCVYGVYTPVLGHLEDIPPLRSRRDEIPRIAATMLGETPHGTSRRFSPAALRCLTGQMWTGNLAELRRVVEAAADQRTTGDVTPDDLPSRYRHNHRPLPPREEAERETILRALRHTGGNQTKAARELGVSRSTLYNRMQSLGIGTGV</sequence>
<protein>
    <recommendedName>
        <fullName evidence="6">Sigma-54 factor interaction domain-containing protein</fullName>
    </recommendedName>
</protein>
<dbReference type="Gene3D" id="1.10.8.60">
    <property type="match status" value="1"/>
</dbReference>
<gene>
    <name evidence="7" type="ORF">GYA93_16875</name>
</gene>
<dbReference type="GO" id="GO:0005524">
    <property type="term" value="F:ATP binding"/>
    <property type="evidence" value="ECO:0007669"/>
    <property type="project" value="UniProtKB-KW"/>
</dbReference>
<dbReference type="PROSITE" id="PS50045">
    <property type="entry name" value="SIGMA54_INTERACT_4"/>
    <property type="match status" value="1"/>
</dbReference>
<dbReference type="AlphaFoldDB" id="A0A7K3LTA6"/>
<evidence type="ECO:0000256" key="1">
    <source>
        <dbReference type="ARBA" id="ARBA00022741"/>
    </source>
</evidence>
<feature type="domain" description="Sigma-54 factor interaction" evidence="6">
    <location>
        <begin position="84"/>
        <end position="142"/>
    </location>
</feature>
<keyword evidence="4" id="KW-0804">Transcription</keyword>
<evidence type="ECO:0000259" key="6">
    <source>
        <dbReference type="PROSITE" id="PS50045"/>
    </source>
</evidence>
<keyword evidence="8" id="KW-1185">Reference proteome</keyword>
<dbReference type="SUPFAM" id="SSF46689">
    <property type="entry name" value="Homeodomain-like"/>
    <property type="match status" value="1"/>
</dbReference>
<dbReference type="PANTHER" id="PTHR32071">
    <property type="entry name" value="TRANSCRIPTIONAL REGULATORY PROTEIN"/>
    <property type="match status" value="1"/>
</dbReference>
<comment type="caution">
    <text evidence="7">The sequence shown here is derived from an EMBL/GenBank/DDBJ whole genome shotgun (WGS) entry which is preliminary data.</text>
</comment>
<dbReference type="InterPro" id="IPR002078">
    <property type="entry name" value="Sigma_54_int"/>
</dbReference>
<dbReference type="PRINTS" id="PR01590">
    <property type="entry name" value="HTHFIS"/>
</dbReference>
<name>A0A7K3LTA6_9ACTN</name>
<dbReference type="GO" id="GO:0006355">
    <property type="term" value="P:regulation of DNA-templated transcription"/>
    <property type="evidence" value="ECO:0007669"/>
    <property type="project" value="InterPro"/>
</dbReference>
<dbReference type="InterPro" id="IPR027417">
    <property type="entry name" value="P-loop_NTPase"/>
</dbReference>
<evidence type="ECO:0000256" key="5">
    <source>
        <dbReference type="SAM" id="MobiDB-lite"/>
    </source>
</evidence>
<evidence type="ECO:0000313" key="7">
    <source>
        <dbReference type="EMBL" id="NDK91241.1"/>
    </source>
</evidence>
<dbReference type="InterPro" id="IPR009057">
    <property type="entry name" value="Homeodomain-like_sf"/>
</dbReference>
<dbReference type="SUPFAM" id="SSF52540">
    <property type="entry name" value="P-loop containing nucleoside triphosphate hydrolases"/>
    <property type="match status" value="1"/>
</dbReference>
<feature type="region of interest" description="Disordered" evidence="5">
    <location>
        <begin position="143"/>
        <end position="172"/>
    </location>
</feature>
<dbReference type="RefSeq" id="WP_152972643.1">
    <property type="nucleotide sequence ID" value="NZ_JAADZU010000061.1"/>
</dbReference>
<reference evidence="7 8" key="1">
    <citation type="submission" date="2020-01" db="EMBL/GenBank/DDBJ databases">
        <title>Investigation of new actinobacteria for the biodesulphurisation of diesel fuel.</title>
        <authorList>
            <person name="Athi Narayanan S.M."/>
        </authorList>
    </citation>
    <scope>NUCLEOTIDE SEQUENCE [LARGE SCALE GENOMIC DNA]</scope>
    <source>
        <strain evidence="7 8">213E</strain>
    </source>
</reference>
<dbReference type="Pfam" id="PF02954">
    <property type="entry name" value="HTH_8"/>
    <property type="match status" value="1"/>
</dbReference>
<proteinExistence type="predicted"/>
<accession>A0A7K3LTA6</accession>
<dbReference type="GO" id="GO:0043565">
    <property type="term" value="F:sequence-specific DNA binding"/>
    <property type="evidence" value="ECO:0007669"/>
    <property type="project" value="InterPro"/>
</dbReference>
<organism evidence="7 8">
    <name type="scientific">Gordonia desulfuricans</name>
    <dbReference type="NCBI Taxonomy" id="89051"/>
    <lineage>
        <taxon>Bacteria</taxon>
        <taxon>Bacillati</taxon>
        <taxon>Actinomycetota</taxon>
        <taxon>Actinomycetes</taxon>
        <taxon>Mycobacteriales</taxon>
        <taxon>Gordoniaceae</taxon>
        <taxon>Gordonia</taxon>
    </lineage>
</organism>
<dbReference type="InterPro" id="IPR058031">
    <property type="entry name" value="AAA_lid_NorR"/>
</dbReference>
<keyword evidence="1" id="KW-0547">Nucleotide-binding</keyword>
<evidence type="ECO:0000256" key="3">
    <source>
        <dbReference type="ARBA" id="ARBA00023015"/>
    </source>
</evidence>
<keyword evidence="3" id="KW-0805">Transcription regulation</keyword>
<evidence type="ECO:0000256" key="2">
    <source>
        <dbReference type="ARBA" id="ARBA00022840"/>
    </source>
</evidence>
<dbReference type="EMBL" id="JAADZU010000061">
    <property type="protein sequence ID" value="NDK91241.1"/>
    <property type="molecule type" value="Genomic_DNA"/>
</dbReference>